<accession>A0AAN6MEJ3</accession>
<reference evidence="1" key="2">
    <citation type="submission" date="2023-05" db="EMBL/GenBank/DDBJ databases">
        <authorList>
            <consortium name="Lawrence Berkeley National Laboratory"/>
            <person name="Steindorff A."/>
            <person name="Hensen N."/>
            <person name="Bonometti L."/>
            <person name="Westerberg I."/>
            <person name="Brannstrom I.O."/>
            <person name="Guillou S."/>
            <person name="Cros-Aarteil S."/>
            <person name="Calhoun S."/>
            <person name="Haridas S."/>
            <person name="Kuo A."/>
            <person name="Mondo S."/>
            <person name="Pangilinan J."/>
            <person name="Riley R."/>
            <person name="Labutti K."/>
            <person name="Andreopoulos B."/>
            <person name="Lipzen A."/>
            <person name="Chen C."/>
            <person name="Yanf M."/>
            <person name="Daum C."/>
            <person name="Ng V."/>
            <person name="Clum A."/>
            <person name="Ohm R."/>
            <person name="Martin F."/>
            <person name="Silar P."/>
            <person name="Natvig D."/>
            <person name="Lalanne C."/>
            <person name="Gautier V."/>
            <person name="Ament-Velasquez S.L."/>
            <person name="Kruys A."/>
            <person name="Hutchinson M.I."/>
            <person name="Powell A.J."/>
            <person name="Barry K."/>
            <person name="Miller A.N."/>
            <person name="Grigoriev I.V."/>
            <person name="Debuchy R."/>
            <person name="Gladieux P."/>
            <person name="Thoren M.H."/>
            <person name="Johannesson H."/>
        </authorList>
    </citation>
    <scope>NUCLEOTIDE SEQUENCE</scope>
    <source>
        <strain evidence="1">CBS 103.79</strain>
    </source>
</reference>
<evidence type="ECO:0000313" key="2">
    <source>
        <dbReference type="Proteomes" id="UP001303889"/>
    </source>
</evidence>
<gene>
    <name evidence="1" type="ORF">C8A05DRAFT_37672</name>
</gene>
<name>A0AAN6MEJ3_9PEZI</name>
<comment type="caution">
    <text evidence="1">The sequence shown here is derived from an EMBL/GenBank/DDBJ whole genome shotgun (WGS) entry which is preliminary data.</text>
</comment>
<reference evidence="1" key="1">
    <citation type="journal article" date="2023" name="Mol. Phylogenet. Evol.">
        <title>Genome-scale phylogeny and comparative genomics of the fungal order Sordariales.</title>
        <authorList>
            <person name="Hensen N."/>
            <person name="Bonometti L."/>
            <person name="Westerberg I."/>
            <person name="Brannstrom I.O."/>
            <person name="Guillou S."/>
            <person name="Cros-Aarteil S."/>
            <person name="Calhoun S."/>
            <person name="Haridas S."/>
            <person name="Kuo A."/>
            <person name="Mondo S."/>
            <person name="Pangilinan J."/>
            <person name="Riley R."/>
            <person name="LaButti K."/>
            <person name="Andreopoulos B."/>
            <person name="Lipzen A."/>
            <person name="Chen C."/>
            <person name="Yan M."/>
            <person name="Daum C."/>
            <person name="Ng V."/>
            <person name="Clum A."/>
            <person name="Steindorff A."/>
            <person name="Ohm R.A."/>
            <person name="Martin F."/>
            <person name="Silar P."/>
            <person name="Natvig D.O."/>
            <person name="Lalanne C."/>
            <person name="Gautier V."/>
            <person name="Ament-Velasquez S.L."/>
            <person name="Kruys A."/>
            <person name="Hutchinson M.I."/>
            <person name="Powell A.J."/>
            <person name="Barry K."/>
            <person name="Miller A.N."/>
            <person name="Grigoriev I.V."/>
            <person name="Debuchy R."/>
            <person name="Gladieux P."/>
            <person name="Hiltunen Thoren M."/>
            <person name="Johannesson H."/>
        </authorList>
    </citation>
    <scope>NUCLEOTIDE SEQUENCE</scope>
    <source>
        <strain evidence="1">CBS 103.79</strain>
    </source>
</reference>
<sequence>MLTDYSLIATDEAGNEFKMHGLVQLSARKWLEAVGQLETFKQQYIERMASSFPTGKYENWATCRSLFAHVQVALSYRPSENTAETWATLLHNGG</sequence>
<dbReference type="AlphaFoldDB" id="A0AAN6MEJ3"/>
<dbReference type="EMBL" id="MU855889">
    <property type="protein sequence ID" value="KAK3898739.1"/>
    <property type="molecule type" value="Genomic_DNA"/>
</dbReference>
<keyword evidence="2" id="KW-1185">Reference proteome</keyword>
<feature type="non-terminal residue" evidence="1">
    <location>
        <position position="94"/>
    </location>
</feature>
<evidence type="ECO:0000313" key="1">
    <source>
        <dbReference type="EMBL" id="KAK3898739.1"/>
    </source>
</evidence>
<dbReference type="Proteomes" id="UP001303889">
    <property type="component" value="Unassembled WGS sequence"/>
</dbReference>
<proteinExistence type="predicted"/>
<organism evidence="1 2">
    <name type="scientific">Staphylotrichum tortipilum</name>
    <dbReference type="NCBI Taxonomy" id="2831512"/>
    <lineage>
        <taxon>Eukaryota</taxon>
        <taxon>Fungi</taxon>
        <taxon>Dikarya</taxon>
        <taxon>Ascomycota</taxon>
        <taxon>Pezizomycotina</taxon>
        <taxon>Sordariomycetes</taxon>
        <taxon>Sordariomycetidae</taxon>
        <taxon>Sordariales</taxon>
        <taxon>Chaetomiaceae</taxon>
        <taxon>Staphylotrichum</taxon>
    </lineage>
</organism>
<protein>
    <submittedName>
        <fullName evidence="1">Uncharacterized protein</fullName>
    </submittedName>
</protein>